<protein>
    <recommendedName>
        <fullName evidence="10">A-type ATP synthase subunit D</fullName>
    </recommendedName>
</protein>
<comment type="subcellular location">
    <subcellularLocation>
        <location evidence="1 10">Cell membrane</location>
        <topology evidence="1 10">Peripheral membrane protein</topology>
    </subcellularLocation>
</comment>
<keyword evidence="4 10" id="KW-1003">Cell membrane</keyword>
<name>A0A832WN35_9EURY</name>
<keyword evidence="5 10" id="KW-0375">Hydrogen ion transport</keyword>
<organism evidence="12 13">
    <name type="scientific">Methanopyrus kandleri</name>
    <dbReference type="NCBI Taxonomy" id="2320"/>
    <lineage>
        <taxon>Archaea</taxon>
        <taxon>Methanobacteriati</taxon>
        <taxon>Methanobacteriota</taxon>
        <taxon>Methanomada group</taxon>
        <taxon>Methanopyri</taxon>
        <taxon>Methanopyrales</taxon>
        <taxon>Methanopyraceae</taxon>
        <taxon>Methanopyrus</taxon>
    </lineage>
</organism>
<evidence type="ECO:0000256" key="6">
    <source>
        <dbReference type="ARBA" id="ARBA00023065"/>
    </source>
</evidence>
<dbReference type="Gene3D" id="1.10.287.3240">
    <property type="match status" value="1"/>
</dbReference>
<evidence type="ECO:0000256" key="8">
    <source>
        <dbReference type="ARBA" id="ARBA00023310"/>
    </source>
</evidence>
<dbReference type="OMA" id="TQKRANA"/>
<proteinExistence type="inferred from homology"/>
<dbReference type="Pfam" id="PF01813">
    <property type="entry name" value="ATP-synt_D"/>
    <property type="match status" value="1"/>
</dbReference>
<dbReference type="InterPro" id="IPR002699">
    <property type="entry name" value="V_ATPase_D"/>
</dbReference>
<comment type="function">
    <text evidence="9 10">Component of the A-type ATP synthase that produces ATP from ADP in the presence of a proton gradient across the membrane.</text>
</comment>
<accession>A0A832WN35</accession>
<gene>
    <name evidence="10" type="primary">atpD</name>
    <name evidence="12" type="ORF">HA336_06595</name>
</gene>
<keyword evidence="8 10" id="KW-0066">ATP synthesis</keyword>
<sequence>MTQEILEDVNPTRMELLKLQDRIELAKKGHKLLKEKRDALIMEFFEMVKRASEIREQAVKKLMEAYSKLAAAKVTVGEIGVERASMATGEEIKVDVGSRNVMGVVVPIIERVSEDGGSKVVYGFADTSGALDEAMRAFTEAIDAVLELAEIEETLRLMAEEIERTKRRVNALEHIVIPRLENTEKYIEMKLDEQERENFVRLKRVKDLIERKKLKEELERVVEEGAELPSFE</sequence>
<evidence type="ECO:0000256" key="4">
    <source>
        <dbReference type="ARBA" id="ARBA00022475"/>
    </source>
</evidence>
<evidence type="ECO:0000256" key="9">
    <source>
        <dbReference type="ARBA" id="ARBA00059506"/>
    </source>
</evidence>
<comment type="subunit">
    <text evidence="10">Has multiple subunits with at least A(3), B(3), C, D, E, F, H, I and proteolipid K(x).</text>
</comment>
<dbReference type="NCBIfam" id="TIGR00309">
    <property type="entry name" value="V_ATPase_subD"/>
    <property type="match status" value="1"/>
</dbReference>
<dbReference type="Proteomes" id="UP000619545">
    <property type="component" value="Unassembled WGS sequence"/>
</dbReference>
<dbReference type="RefSeq" id="WP_011020042.1">
    <property type="nucleotide sequence ID" value="NZ_DUJS01000004.1"/>
</dbReference>
<dbReference type="GO" id="GO:0042777">
    <property type="term" value="P:proton motive force-driven plasma membrane ATP synthesis"/>
    <property type="evidence" value="ECO:0007669"/>
    <property type="project" value="UniProtKB-UniRule"/>
</dbReference>
<comment type="similarity">
    <text evidence="2 10">Belongs to the V-ATPase D subunit family.</text>
</comment>
<dbReference type="GO" id="GO:0046961">
    <property type="term" value="F:proton-transporting ATPase activity, rotational mechanism"/>
    <property type="evidence" value="ECO:0007669"/>
    <property type="project" value="InterPro"/>
</dbReference>
<evidence type="ECO:0000313" key="12">
    <source>
        <dbReference type="EMBL" id="HII70882.1"/>
    </source>
</evidence>
<dbReference type="HAMAP" id="MF_00271">
    <property type="entry name" value="ATP_synth_D_arch"/>
    <property type="match status" value="1"/>
</dbReference>
<evidence type="ECO:0000256" key="1">
    <source>
        <dbReference type="ARBA" id="ARBA00004202"/>
    </source>
</evidence>
<evidence type="ECO:0000256" key="2">
    <source>
        <dbReference type="ARBA" id="ARBA00005850"/>
    </source>
</evidence>
<evidence type="ECO:0000313" key="13">
    <source>
        <dbReference type="Proteomes" id="UP000619545"/>
    </source>
</evidence>
<dbReference type="AlphaFoldDB" id="A0A832WN35"/>
<evidence type="ECO:0000256" key="11">
    <source>
        <dbReference type="SAM" id="Coils"/>
    </source>
</evidence>
<dbReference type="GO" id="GO:0046933">
    <property type="term" value="F:proton-transporting ATP synthase activity, rotational mechanism"/>
    <property type="evidence" value="ECO:0007669"/>
    <property type="project" value="UniProtKB-UniRule"/>
</dbReference>
<dbReference type="GO" id="GO:0005886">
    <property type="term" value="C:plasma membrane"/>
    <property type="evidence" value="ECO:0007669"/>
    <property type="project" value="UniProtKB-SubCell"/>
</dbReference>
<keyword evidence="11" id="KW-0175">Coiled coil</keyword>
<reference evidence="12" key="1">
    <citation type="journal article" date="2020" name="bioRxiv">
        <title>A rank-normalized archaeal taxonomy based on genome phylogeny resolves widespread incomplete and uneven classifications.</title>
        <authorList>
            <person name="Rinke C."/>
            <person name="Chuvochina M."/>
            <person name="Mussig A.J."/>
            <person name="Chaumeil P.-A."/>
            <person name="Waite D.W."/>
            <person name="Whitman W.B."/>
            <person name="Parks D.H."/>
            <person name="Hugenholtz P."/>
        </authorList>
    </citation>
    <scope>NUCLEOTIDE SEQUENCE</scope>
    <source>
        <strain evidence="12">UBA8853</strain>
    </source>
</reference>
<dbReference type="PANTHER" id="PTHR11671">
    <property type="entry name" value="V-TYPE ATP SYNTHASE SUBUNIT D"/>
    <property type="match status" value="1"/>
</dbReference>
<keyword evidence="7 10" id="KW-0472">Membrane</keyword>
<feature type="coiled-coil region" evidence="11">
    <location>
        <begin position="148"/>
        <end position="175"/>
    </location>
</feature>
<dbReference type="SMR" id="A0A832WN35"/>
<evidence type="ECO:0000256" key="10">
    <source>
        <dbReference type="HAMAP-Rule" id="MF_00271"/>
    </source>
</evidence>
<keyword evidence="3 10" id="KW-0813">Transport</keyword>
<dbReference type="GO" id="GO:0005524">
    <property type="term" value="F:ATP binding"/>
    <property type="evidence" value="ECO:0007669"/>
    <property type="project" value="UniProtKB-UniRule"/>
</dbReference>
<dbReference type="FunFam" id="1.10.287.3240:FF:000007">
    <property type="entry name" value="V-type ATP synthase subunit D"/>
    <property type="match status" value="1"/>
</dbReference>
<evidence type="ECO:0000256" key="7">
    <source>
        <dbReference type="ARBA" id="ARBA00023136"/>
    </source>
</evidence>
<dbReference type="EMBL" id="DUJS01000004">
    <property type="protein sequence ID" value="HII70882.1"/>
    <property type="molecule type" value="Genomic_DNA"/>
</dbReference>
<evidence type="ECO:0000256" key="3">
    <source>
        <dbReference type="ARBA" id="ARBA00022448"/>
    </source>
</evidence>
<comment type="caution">
    <text evidence="12">The sequence shown here is derived from an EMBL/GenBank/DDBJ whole genome shotgun (WGS) entry which is preliminary data.</text>
</comment>
<dbReference type="GeneID" id="1478269"/>
<keyword evidence="6 10" id="KW-0406">Ion transport</keyword>
<evidence type="ECO:0000256" key="5">
    <source>
        <dbReference type="ARBA" id="ARBA00022781"/>
    </source>
</evidence>
<dbReference type="NCBIfam" id="NF001545">
    <property type="entry name" value="PRK00373.1-4"/>
    <property type="match status" value="1"/>
</dbReference>